<organism evidence="2 3">
    <name type="scientific">Mycobacterium bohemicum DSM 44277</name>
    <dbReference type="NCBI Taxonomy" id="1236609"/>
    <lineage>
        <taxon>Bacteria</taxon>
        <taxon>Bacillati</taxon>
        <taxon>Actinomycetota</taxon>
        <taxon>Actinomycetes</taxon>
        <taxon>Mycobacteriales</taxon>
        <taxon>Mycobacteriaceae</taxon>
        <taxon>Mycobacterium</taxon>
    </lineage>
</organism>
<dbReference type="EMBL" id="CSTD01000001">
    <property type="protein sequence ID" value="CPR09438.1"/>
    <property type="molecule type" value="Genomic_DNA"/>
</dbReference>
<gene>
    <name evidence="2" type="primary">TB8.4</name>
    <name evidence="2" type="ORF">BN971_01532</name>
</gene>
<feature type="signal peptide" evidence="1">
    <location>
        <begin position="1"/>
        <end position="29"/>
    </location>
</feature>
<dbReference type="Proteomes" id="UP000198875">
    <property type="component" value="Unassembled WGS sequence"/>
</dbReference>
<dbReference type="AlphaFoldDB" id="A0A0U0W660"/>
<dbReference type="InterPro" id="IPR016572">
    <property type="entry name" value="UCP010611"/>
</dbReference>
<proteinExistence type="predicted"/>
<accession>A0A0U0W660</accession>
<reference evidence="2 3" key="1">
    <citation type="submission" date="2015-03" db="EMBL/GenBank/DDBJ databases">
        <authorList>
            <person name="Murphy D."/>
        </authorList>
    </citation>
    <scope>NUCLEOTIDE SEQUENCE [LARGE SCALE GENOMIC DNA]</scope>
    <source>
        <strain evidence="2 3">DSM 44277</strain>
    </source>
</reference>
<dbReference type="PIRSF" id="PIRSF010611">
    <property type="entry name" value="UCP010611"/>
    <property type="match status" value="1"/>
</dbReference>
<evidence type="ECO:0000313" key="2">
    <source>
        <dbReference type="EMBL" id="CPR09438.1"/>
    </source>
</evidence>
<keyword evidence="1" id="KW-0732">Signal</keyword>
<name>A0A0U0W660_MYCBE</name>
<evidence type="ECO:0000256" key="1">
    <source>
        <dbReference type="SAM" id="SignalP"/>
    </source>
</evidence>
<dbReference type="NCBIfam" id="TIGR04529">
    <property type="entry name" value="MTB_hemophore"/>
    <property type="match status" value="1"/>
</dbReference>
<evidence type="ECO:0000313" key="3">
    <source>
        <dbReference type="Proteomes" id="UP000198875"/>
    </source>
</evidence>
<dbReference type="InterPro" id="IPR032407">
    <property type="entry name" value="MHB"/>
</dbReference>
<feature type="chain" id="PRO_5006703750" evidence="1">
    <location>
        <begin position="30"/>
        <end position="111"/>
    </location>
</feature>
<sequence precursor="true">MVRLSLTKLATAVGGAAIALTAGAGIASADPLDPVINTTCNYGQVMAALSATDPGAAAQFNASPIAQSYLRQFLASPPSKRAQMAAQIQAMPQAAAYFNDVTAVASTCSGY</sequence>
<protein>
    <submittedName>
        <fullName evidence="2">Low molecular weight T-cell antigen TB8.4</fullName>
    </submittedName>
</protein>
<dbReference type="GO" id="GO:0020037">
    <property type="term" value="F:heme binding"/>
    <property type="evidence" value="ECO:0007669"/>
    <property type="project" value="InterPro"/>
</dbReference>